<dbReference type="NCBIfam" id="NF002060">
    <property type="entry name" value="PRK00892.1"/>
    <property type="match status" value="1"/>
</dbReference>
<dbReference type="Pfam" id="PF04613">
    <property type="entry name" value="LpxD"/>
    <property type="match status" value="1"/>
</dbReference>
<comment type="similarity">
    <text evidence="7">Belongs to the transferase hexapeptide repeat family. LpxD subfamily.</text>
</comment>
<evidence type="ECO:0000256" key="2">
    <source>
        <dbReference type="ARBA" id="ARBA00022556"/>
    </source>
</evidence>
<dbReference type="InterPro" id="IPR018357">
    <property type="entry name" value="Hexapep_transf_CS"/>
</dbReference>
<keyword evidence="6 7" id="KW-0012">Acyltransferase</keyword>
<dbReference type="PANTHER" id="PTHR43378:SF2">
    <property type="entry name" value="UDP-3-O-ACYLGLUCOSAMINE N-ACYLTRANSFERASE 1, MITOCHONDRIAL-RELATED"/>
    <property type="match status" value="1"/>
</dbReference>
<keyword evidence="10" id="KW-1185">Reference proteome</keyword>
<dbReference type="InterPro" id="IPR001451">
    <property type="entry name" value="Hexapep"/>
</dbReference>
<keyword evidence="5 7" id="KW-0443">Lipid metabolism</keyword>
<evidence type="ECO:0000256" key="6">
    <source>
        <dbReference type="ARBA" id="ARBA00023315"/>
    </source>
</evidence>
<proteinExistence type="inferred from homology"/>
<dbReference type="Gene3D" id="2.160.10.10">
    <property type="entry name" value="Hexapeptide repeat proteins"/>
    <property type="match status" value="1"/>
</dbReference>
<accession>A0A1K2HUF6</accession>
<dbReference type="STRING" id="665118.SAMN02983003_0852"/>
<dbReference type="GO" id="GO:0016410">
    <property type="term" value="F:N-acyltransferase activity"/>
    <property type="evidence" value="ECO:0007669"/>
    <property type="project" value="InterPro"/>
</dbReference>
<dbReference type="Proteomes" id="UP000183447">
    <property type="component" value="Unassembled WGS sequence"/>
</dbReference>
<dbReference type="EC" id="2.3.1.191" evidence="7"/>
<name>A0A1K2HUF6_9HYPH</name>
<dbReference type="RefSeq" id="WP_072339300.1">
    <property type="nucleotide sequence ID" value="NZ_FPKU01000001.1"/>
</dbReference>
<evidence type="ECO:0000256" key="7">
    <source>
        <dbReference type="HAMAP-Rule" id="MF_00523"/>
    </source>
</evidence>
<dbReference type="GO" id="GO:0009245">
    <property type="term" value="P:lipid A biosynthetic process"/>
    <property type="evidence" value="ECO:0007669"/>
    <property type="project" value="UniProtKB-UniRule"/>
</dbReference>
<feature type="domain" description="UDP-3-O-[3-hydroxymyristoyl] glucosamine N-acyltransferase non-repeat region" evidence="8">
    <location>
        <begin position="33"/>
        <end position="100"/>
    </location>
</feature>
<evidence type="ECO:0000259" key="8">
    <source>
        <dbReference type="Pfam" id="PF04613"/>
    </source>
</evidence>
<dbReference type="OrthoDB" id="9784739at2"/>
<evidence type="ECO:0000313" key="10">
    <source>
        <dbReference type="Proteomes" id="UP000183447"/>
    </source>
</evidence>
<dbReference type="UniPathway" id="UPA00973"/>
<dbReference type="NCBIfam" id="TIGR01853">
    <property type="entry name" value="lipid_A_lpxD"/>
    <property type="match status" value="1"/>
</dbReference>
<keyword evidence="3 7" id="KW-0808">Transferase</keyword>
<dbReference type="EMBL" id="FPKU01000001">
    <property type="protein sequence ID" value="SFZ82050.1"/>
    <property type="molecule type" value="Genomic_DNA"/>
</dbReference>
<dbReference type="Pfam" id="PF00132">
    <property type="entry name" value="Hexapep"/>
    <property type="match status" value="2"/>
</dbReference>
<sequence length="340" mass="35185">MVDIRFHHTAGPLALADLMADVGYVSDRRLPQLEVAGAAELDEADAQTIVLAAGKPYRDGLRHTRAGVAIVSPELSVDVPEGTFAIVDTRPHLLFSAILERLYPGNTRAVQLRALNPGAEGEIIIERGVSIGANVVIGAGAEIGRGTIIGANTVIGAGVAIGRDCVIGANCTIECAYLGNGVVLQSGVRIGQEGFGWLDHGRGNRKIPQLGRVIIQDRVEIGANSTVDRGALGDTVIGDGTKIDNLVQVGHNCRIGRLCLIAAKAGLAGGSILGDGVLLGGGAGLAGHLTIGSGSIVYAGAGVTKSWPEGSKIIGAPAREIREFWKEAATIRRLMKGERP</sequence>
<protein>
    <recommendedName>
        <fullName evidence="7">UDP-3-O-acylglucosamine N-acyltransferase</fullName>
        <ecNumber evidence="7">2.3.1.191</ecNumber>
    </recommendedName>
</protein>
<evidence type="ECO:0000256" key="1">
    <source>
        <dbReference type="ARBA" id="ARBA00022516"/>
    </source>
</evidence>
<evidence type="ECO:0000256" key="5">
    <source>
        <dbReference type="ARBA" id="ARBA00023098"/>
    </source>
</evidence>
<dbReference type="SUPFAM" id="SSF51161">
    <property type="entry name" value="Trimeric LpxA-like enzymes"/>
    <property type="match status" value="1"/>
</dbReference>
<evidence type="ECO:0000313" key="9">
    <source>
        <dbReference type="EMBL" id="SFZ82050.1"/>
    </source>
</evidence>
<dbReference type="AlphaFoldDB" id="A0A1K2HUF6"/>
<dbReference type="GO" id="GO:0103118">
    <property type="term" value="F:UDP-3-O-[(3R)-3-hydroxyacyl]-glucosamine N-acyltransferase activity"/>
    <property type="evidence" value="ECO:0007669"/>
    <property type="project" value="UniProtKB-EC"/>
</dbReference>
<dbReference type="InterPro" id="IPR007691">
    <property type="entry name" value="LpxD"/>
</dbReference>
<keyword evidence="2 7" id="KW-0441">Lipid A biosynthesis</keyword>
<evidence type="ECO:0000256" key="3">
    <source>
        <dbReference type="ARBA" id="ARBA00022679"/>
    </source>
</evidence>
<dbReference type="InterPro" id="IPR011004">
    <property type="entry name" value="Trimer_LpxA-like_sf"/>
</dbReference>
<dbReference type="CDD" id="cd03352">
    <property type="entry name" value="LbH_LpxD"/>
    <property type="match status" value="1"/>
</dbReference>
<comment type="catalytic activity">
    <reaction evidence="7">
        <text>a UDP-3-O-[(3R)-3-hydroxyacyl]-alpha-D-glucosamine + a (3R)-hydroxyacyl-[ACP] = a UDP-2-N,3-O-bis[(3R)-3-hydroxyacyl]-alpha-D-glucosamine + holo-[ACP] + H(+)</text>
        <dbReference type="Rhea" id="RHEA:53836"/>
        <dbReference type="Rhea" id="RHEA-COMP:9685"/>
        <dbReference type="Rhea" id="RHEA-COMP:9945"/>
        <dbReference type="ChEBI" id="CHEBI:15378"/>
        <dbReference type="ChEBI" id="CHEBI:64479"/>
        <dbReference type="ChEBI" id="CHEBI:78827"/>
        <dbReference type="ChEBI" id="CHEBI:137740"/>
        <dbReference type="ChEBI" id="CHEBI:137748"/>
        <dbReference type="EC" id="2.3.1.191"/>
    </reaction>
</comment>
<gene>
    <name evidence="7" type="primary">lpxD</name>
    <name evidence="9" type="ORF">SAMN02983003_0852</name>
</gene>
<dbReference type="InterPro" id="IPR020573">
    <property type="entry name" value="UDP_GlcNAc_AcTrfase_non-rep"/>
</dbReference>
<feature type="active site" description="Proton acceptor" evidence="7">
    <location>
        <position position="251"/>
    </location>
</feature>
<evidence type="ECO:0000256" key="4">
    <source>
        <dbReference type="ARBA" id="ARBA00022737"/>
    </source>
</evidence>
<reference evidence="9 10" key="1">
    <citation type="submission" date="2016-11" db="EMBL/GenBank/DDBJ databases">
        <authorList>
            <person name="Jaros S."/>
            <person name="Januszkiewicz K."/>
            <person name="Wedrychowicz H."/>
        </authorList>
    </citation>
    <scope>NUCLEOTIDE SEQUENCE [LARGE SCALE GENOMIC DNA]</scope>
    <source>
        <strain evidence="9 10">ATCC 23634</strain>
    </source>
</reference>
<dbReference type="PANTHER" id="PTHR43378">
    <property type="entry name" value="UDP-3-O-ACYLGLUCOSAMINE N-ACYLTRANSFERASE"/>
    <property type="match status" value="1"/>
</dbReference>
<dbReference type="Gene3D" id="3.40.1390.10">
    <property type="entry name" value="MurE/MurF, N-terminal domain"/>
    <property type="match status" value="1"/>
</dbReference>
<comment type="subunit">
    <text evidence="7">Homotrimer.</text>
</comment>
<comment type="pathway">
    <text evidence="7">Bacterial outer membrane biogenesis; LPS lipid A biosynthesis.</text>
</comment>
<comment type="function">
    <text evidence="7">Catalyzes the N-acylation of UDP-3-O-acylglucosamine using 3-hydroxyacyl-ACP as the acyl donor. Is involved in the biosynthesis of lipid A, a phosphorylated glycolipid that anchors the lipopolysaccharide to the outer membrane of the cell.</text>
</comment>
<dbReference type="HAMAP" id="MF_00523">
    <property type="entry name" value="LpxD"/>
    <property type="match status" value="1"/>
</dbReference>
<keyword evidence="4 7" id="KW-0677">Repeat</keyword>
<dbReference type="PROSITE" id="PS00101">
    <property type="entry name" value="HEXAPEP_TRANSFERASES"/>
    <property type="match status" value="1"/>
</dbReference>
<keyword evidence="1 7" id="KW-0444">Lipid biosynthesis</keyword>
<organism evidence="9 10">
    <name type="scientific">Devosia enhydra</name>
    <dbReference type="NCBI Taxonomy" id="665118"/>
    <lineage>
        <taxon>Bacteria</taxon>
        <taxon>Pseudomonadati</taxon>
        <taxon>Pseudomonadota</taxon>
        <taxon>Alphaproteobacteria</taxon>
        <taxon>Hyphomicrobiales</taxon>
        <taxon>Devosiaceae</taxon>
        <taxon>Devosia</taxon>
    </lineage>
</organism>
<dbReference type="GO" id="GO:0016020">
    <property type="term" value="C:membrane"/>
    <property type="evidence" value="ECO:0007669"/>
    <property type="project" value="GOC"/>
</dbReference>